<gene>
    <name evidence="2" type="ORF">GCM10023116_36040</name>
</gene>
<sequence>MSIAISDIVFFDQSTAEKETYQTPEEKRINGNPLQAIINHYSDSSNQFHTGIWESEVGCWHVHYTEHEFCQILDGISIVRDKNGNERTLQTGDNFVIPAGFEGEWEVVEPCRKIYVIFEPAS</sequence>
<dbReference type="PANTHER" id="PTHR40943">
    <property type="entry name" value="CYTOPLASMIC PROTEIN-RELATED"/>
    <property type="match status" value="1"/>
</dbReference>
<feature type="domain" description="(S)-ureidoglycine aminohydrolase cupin" evidence="1">
    <location>
        <begin position="45"/>
        <end position="115"/>
    </location>
</feature>
<dbReference type="InterPro" id="IPR011051">
    <property type="entry name" value="RmlC_Cupin_sf"/>
</dbReference>
<dbReference type="Proteomes" id="UP001500604">
    <property type="component" value="Unassembled WGS sequence"/>
</dbReference>
<protein>
    <submittedName>
        <fullName evidence="2">Cupin domain-containing protein</fullName>
    </submittedName>
</protein>
<evidence type="ECO:0000313" key="3">
    <source>
        <dbReference type="Proteomes" id="UP001500604"/>
    </source>
</evidence>
<dbReference type="Pfam" id="PF05899">
    <property type="entry name" value="Cupin_3"/>
    <property type="match status" value="1"/>
</dbReference>
<evidence type="ECO:0000313" key="2">
    <source>
        <dbReference type="EMBL" id="GAA4651320.1"/>
    </source>
</evidence>
<dbReference type="SUPFAM" id="SSF51182">
    <property type="entry name" value="RmlC-like cupins"/>
    <property type="match status" value="1"/>
</dbReference>
<dbReference type="PANTHER" id="PTHR40943:SF2">
    <property type="entry name" value="(S)-UREIDOGLYCINE AMINOHYDROLASE CUPIN DOMAIN-CONTAINING PROTEIN"/>
    <property type="match status" value="1"/>
</dbReference>
<dbReference type="InterPro" id="IPR014710">
    <property type="entry name" value="RmlC-like_jellyroll"/>
</dbReference>
<evidence type="ECO:0000259" key="1">
    <source>
        <dbReference type="Pfam" id="PF05899"/>
    </source>
</evidence>
<name>A0ABP8V8F9_9GAMM</name>
<proteinExistence type="predicted"/>
<dbReference type="EMBL" id="BAABFL010000448">
    <property type="protein sequence ID" value="GAA4651320.1"/>
    <property type="molecule type" value="Genomic_DNA"/>
</dbReference>
<dbReference type="RefSeq" id="WP_345197680.1">
    <property type="nucleotide sequence ID" value="NZ_BAABFL010000448.1"/>
</dbReference>
<dbReference type="CDD" id="cd02227">
    <property type="entry name" value="cupin_TM1112-like"/>
    <property type="match status" value="1"/>
</dbReference>
<comment type="caution">
    <text evidence="2">The sequence shown here is derived from an EMBL/GenBank/DDBJ whole genome shotgun (WGS) entry which is preliminary data.</text>
</comment>
<accession>A0ABP8V8F9</accession>
<dbReference type="InterPro" id="IPR008579">
    <property type="entry name" value="UGlyAH_Cupin_dom"/>
</dbReference>
<reference evidence="3" key="1">
    <citation type="journal article" date="2019" name="Int. J. Syst. Evol. Microbiol.">
        <title>The Global Catalogue of Microorganisms (GCM) 10K type strain sequencing project: providing services to taxonomists for standard genome sequencing and annotation.</title>
        <authorList>
            <consortium name="The Broad Institute Genomics Platform"/>
            <consortium name="The Broad Institute Genome Sequencing Center for Infectious Disease"/>
            <person name="Wu L."/>
            <person name="Ma J."/>
        </authorList>
    </citation>
    <scope>NUCLEOTIDE SEQUENCE [LARGE SCALE GENOMIC DNA]</scope>
    <source>
        <strain evidence="3">JCM 17805</strain>
    </source>
</reference>
<organism evidence="2 3">
    <name type="scientific">Kistimonas scapharcae</name>
    <dbReference type="NCBI Taxonomy" id="1036133"/>
    <lineage>
        <taxon>Bacteria</taxon>
        <taxon>Pseudomonadati</taxon>
        <taxon>Pseudomonadota</taxon>
        <taxon>Gammaproteobacteria</taxon>
        <taxon>Oceanospirillales</taxon>
        <taxon>Endozoicomonadaceae</taxon>
        <taxon>Kistimonas</taxon>
    </lineage>
</organism>
<dbReference type="Gene3D" id="2.60.120.10">
    <property type="entry name" value="Jelly Rolls"/>
    <property type="match status" value="1"/>
</dbReference>
<keyword evidence="3" id="KW-1185">Reference proteome</keyword>